<dbReference type="Proteomes" id="UP000807309">
    <property type="component" value="Unassembled WGS sequence"/>
</dbReference>
<sequence>MSSKRPVKAASEKIKTLYDEVSGRDLVTVFLQNEDFVTFPNLMRVAKAVVGPERWHREPTYQTRKVLRRAIRRLPTEMSGRHPGRPQSKADNNFWKGKKERRAAEMLYGYRQEEIRAAHGYAPDDRDYKPRLTYTADYLPAALKTLELDQETDENRRKLPLRVLWQDLEKALLTLEREAHRRREEAKHKKQVAEYAVIRPQLEDELDDAIAEGNGNERLTWVHGEPGTGKTTIINRVLSNLSGQIVRIKCAAVSDIFQLRSMRNSLIAALRSCGQPVDGDDDTLRYRFVELLCSDEAPEYVVIENHDAGTFPEFGVLHPYQKQVIIESRFPPPEELERQANTVEVGKLTPEETRELVRHYAPSTDDCDCDELRTRLEGNATLIKQAAIAVADANRTIREYLEGIGIRGAADGKSDHFRNHYVYIIEQLRLQNPVASDIFFTVLVVREGIDLSSLKLLRAEMSSPKQRPDEVMQLGRDAIPSDLADLIERIGHVESIGPVPDNLHPLHVEQAVNKAIGDLQRRGLLKIESECIETSLLTRLLIADYFPEDINKSALSVTLALVTRTQKWGWCHLDPLPYEVLSLTAQSVSAIAIAVASFSKEAGYVDRLEFASAVLWRASRQYLILDNRDAAFEISFTALGNDDRRLAVAPRPGILGPSPIEHLPLSVAIAPASSKEGCSQLIGEMLAVYGEDSFPIGGDRDEIHALWKEIGIYIEADWWFGLKRRSLEFGVWDWFDGELLHNCRVALLRQQSGRGDGVQLYRPNDCRLMLLFGRYLAATGNIDSAAAILLFNARTICKIAGVPDYVWIATESYRICGDLLLRAGRLSESEAVLAEMQRELALRTETPDFRDTRFALIDAPLNARMSLTIAEVRLSRAILGRDYTKVDEFDDALLSVCECVAFSYRVGVDFLEREILFSTFELSFRLATIIELVQNGVFGPFKIPKAEAVALPAITRKELDYWKIRSGPYERFYEFVSIVFALMEELQEAGSSAFRAIVDRMQESTSFTDTRASATDRHEYRAVAHFSEFLTALCDKFESEHMHWHDIARHRVIAAYAAVHAFDSLDNEIVSNGISYATRYGRYDWVEIIKVAKTYPLSIVLMLLK</sequence>
<keyword evidence="2" id="KW-0547">Nucleotide-binding</keyword>
<evidence type="ECO:0000313" key="3">
    <source>
        <dbReference type="Proteomes" id="UP000807309"/>
    </source>
</evidence>
<dbReference type="EMBL" id="JADLRE010000027">
    <property type="protein sequence ID" value="MBF6228933.1"/>
    <property type="molecule type" value="Genomic_DNA"/>
</dbReference>
<evidence type="ECO:0000313" key="2">
    <source>
        <dbReference type="EMBL" id="MBF6228933.1"/>
    </source>
</evidence>
<dbReference type="Gene3D" id="3.40.50.300">
    <property type="entry name" value="P-loop containing nucleotide triphosphate hydrolases"/>
    <property type="match status" value="1"/>
</dbReference>
<dbReference type="SUPFAM" id="SSF52540">
    <property type="entry name" value="P-loop containing nucleoside triphosphate hydrolases"/>
    <property type="match status" value="1"/>
</dbReference>
<keyword evidence="3" id="KW-1185">Reference proteome</keyword>
<proteinExistence type="predicted"/>
<evidence type="ECO:0000256" key="1">
    <source>
        <dbReference type="SAM" id="MobiDB-lite"/>
    </source>
</evidence>
<organism evidence="2 3">
    <name type="scientific">Nocardia abscessus</name>
    <dbReference type="NCBI Taxonomy" id="120957"/>
    <lineage>
        <taxon>Bacteria</taxon>
        <taxon>Bacillati</taxon>
        <taxon>Actinomycetota</taxon>
        <taxon>Actinomycetes</taxon>
        <taxon>Mycobacteriales</taxon>
        <taxon>Nocardiaceae</taxon>
        <taxon>Nocardia</taxon>
    </lineage>
</organism>
<dbReference type="GO" id="GO:0005524">
    <property type="term" value="F:ATP binding"/>
    <property type="evidence" value="ECO:0007669"/>
    <property type="project" value="UniProtKB-KW"/>
</dbReference>
<keyword evidence="2" id="KW-0067">ATP-binding</keyword>
<dbReference type="InterPro" id="IPR027417">
    <property type="entry name" value="P-loop_NTPase"/>
</dbReference>
<name>A0ABS0CHG0_9NOCA</name>
<reference evidence="2 3" key="1">
    <citation type="submission" date="2020-10" db="EMBL/GenBank/DDBJ databases">
        <title>Identification of Nocardia species via Next-generation sequencing and recognition of intraspecies genetic diversity.</title>
        <authorList>
            <person name="Li P."/>
            <person name="Li P."/>
            <person name="Lu B."/>
        </authorList>
    </citation>
    <scope>NUCLEOTIDE SEQUENCE [LARGE SCALE GENOMIC DNA]</scope>
    <source>
        <strain evidence="2 3">N-11</strain>
    </source>
</reference>
<gene>
    <name evidence="2" type="ORF">IU470_28060</name>
</gene>
<protein>
    <submittedName>
        <fullName evidence="2">ATP-binding protein</fullName>
    </submittedName>
</protein>
<feature type="region of interest" description="Disordered" evidence="1">
    <location>
        <begin position="75"/>
        <end position="96"/>
    </location>
</feature>
<accession>A0ABS0CHG0</accession>
<comment type="caution">
    <text evidence="2">The sequence shown here is derived from an EMBL/GenBank/DDBJ whole genome shotgun (WGS) entry which is preliminary data.</text>
</comment>
<dbReference type="RefSeq" id="WP_195035806.1">
    <property type="nucleotide sequence ID" value="NZ_JADLRE010000027.1"/>
</dbReference>